<dbReference type="OrthoDB" id="1711136at2759"/>
<evidence type="ECO:0000256" key="4">
    <source>
        <dbReference type="ARBA" id="ARBA00022884"/>
    </source>
</evidence>
<dbReference type="EC" id="3.1.1.29" evidence="1"/>
<keyword evidence="2" id="KW-0820">tRNA-binding</keyword>
<keyword evidence="4" id="KW-0694">RNA-binding</keyword>
<dbReference type="PANTHER" id="PTHR17224:SF1">
    <property type="entry name" value="PEPTIDYL-TRNA HYDROLASE"/>
    <property type="match status" value="1"/>
</dbReference>
<evidence type="ECO:0000256" key="5">
    <source>
        <dbReference type="ARBA" id="ARBA00038063"/>
    </source>
</evidence>
<dbReference type="RefSeq" id="XP_045953221.1">
    <property type="nucleotide sequence ID" value="XM_046103848.1"/>
</dbReference>
<organism evidence="6 7">
    <name type="scientific">Truncatella angustata</name>
    <dbReference type="NCBI Taxonomy" id="152316"/>
    <lineage>
        <taxon>Eukaryota</taxon>
        <taxon>Fungi</taxon>
        <taxon>Dikarya</taxon>
        <taxon>Ascomycota</taxon>
        <taxon>Pezizomycotina</taxon>
        <taxon>Sordariomycetes</taxon>
        <taxon>Xylariomycetidae</taxon>
        <taxon>Amphisphaeriales</taxon>
        <taxon>Sporocadaceae</taxon>
        <taxon>Truncatella</taxon>
    </lineage>
</organism>
<evidence type="ECO:0000256" key="3">
    <source>
        <dbReference type="ARBA" id="ARBA00022801"/>
    </source>
</evidence>
<dbReference type="GeneID" id="70132739"/>
<evidence type="ECO:0000313" key="7">
    <source>
        <dbReference type="Proteomes" id="UP000758603"/>
    </source>
</evidence>
<dbReference type="Pfam" id="PF01195">
    <property type="entry name" value="Pept_tRNA_hydro"/>
    <property type="match status" value="1"/>
</dbReference>
<reference evidence="6" key="1">
    <citation type="journal article" date="2021" name="Nat. Commun.">
        <title>Genetic determinants of endophytism in the Arabidopsis root mycobiome.</title>
        <authorList>
            <person name="Mesny F."/>
            <person name="Miyauchi S."/>
            <person name="Thiergart T."/>
            <person name="Pickel B."/>
            <person name="Atanasova L."/>
            <person name="Karlsson M."/>
            <person name="Huettel B."/>
            <person name="Barry K.W."/>
            <person name="Haridas S."/>
            <person name="Chen C."/>
            <person name="Bauer D."/>
            <person name="Andreopoulos W."/>
            <person name="Pangilinan J."/>
            <person name="LaButti K."/>
            <person name="Riley R."/>
            <person name="Lipzen A."/>
            <person name="Clum A."/>
            <person name="Drula E."/>
            <person name="Henrissat B."/>
            <person name="Kohler A."/>
            <person name="Grigoriev I.V."/>
            <person name="Martin F.M."/>
            <person name="Hacquard S."/>
        </authorList>
    </citation>
    <scope>NUCLEOTIDE SEQUENCE</scope>
    <source>
        <strain evidence="6">MPI-SDFR-AT-0073</strain>
    </source>
</reference>
<comment type="caution">
    <text evidence="6">The sequence shown here is derived from an EMBL/GenBank/DDBJ whole genome shotgun (WGS) entry which is preliminary data.</text>
</comment>
<dbReference type="EMBL" id="JAGPXC010000009">
    <property type="protein sequence ID" value="KAH6646707.1"/>
    <property type="molecule type" value="Genomic_DNA"/>
</dbReference>
<dbReference type="Proteomes" id="UP000758603">
    <property type="component" value="Unassembled WGS sequence"/>
</dbReference>
<evidence type="ECO:0000256" key="1">
    <source>
        <dbReference type="ARBA" id="ARBA00013260"/>
    </source>
</evidence>
<gene>
    <name evidence="6" type="ORF">BKA67DRAFT_580356</name>
</gene>
<keyword evidence="7" id="KW-1185">Reference proteome</keyword>
<sequence length="216" mass="22948">MSSVRLFIASLGNPSPYQATRHSAGHVLLKALQSHLRFPPLKKSKPYANGLISMGADVGRPEYVLWQSPSYMNVSGKDLLKAYRQFAKETCGSATGNEEDLPGLIVLHDEMETAPAQLKARAGNMSAKGHNGIKSVQQSLQSAGLIGRLTEPGPGGKFIKIGIGIGRPAGGSRDKEDVSAYVLGKFGVVELENLAGSAVRLEKLLEDARAEMGAHA</sequence>
<proteinExistence type="inferred from homology"/>
<name>A0A9P8RIW2_9PEZI</name>
<dbReference type="InterPro" id="IPR036416">
    <property type="entry name" value="Pept_tRNA_hydro_sf"/>
</dbReference>
<evidence type="ECO:0000256" key="2">
    <source>
        <dbReference type="ARBA" id="ARBA00022555"/>
    </source>
</evidence>
<dbReference type="GO" id="GO:0004045">
    <property type="term" value="F:peptidyl-tRNA hydrolase activity"/>
    <property type="evidence" value="ECO:0007669"/>
    <property type="project" value="UniProtKB-EC"/>
</dbReference>
<dbReference type="Gene3D" id="3.40.50.1470">
    <property type="entry name" value="Peptidyl-tRNA hydrolase"/>
    <property type="match status" value="1"/>
</dbReference>
<dbReference type="AlphaFoldDB" id="A0A9P8RIW2"/>
<keyword evidence="3 6" id="KW-0378">Hydrolase</keyword>
<comment type="similarity">
    <text evidence="5">Belongs to the PTH family.</text>
</comment>
<dbReference type="InterPro" id="IPR001328">
    <property type="entry name" value="Pept_tRNA_hydro"/>
</dbReference>
<dbReference type="PANTHER" id="PTHR17224">
    <property type="entry name" value="PEPTIDYL-TRNA HYDROLASE"/>
    <property type="match status" value="1"/>
</dbReference>
<protein>
    <recommendedName>
        <fullName evidence="1">peptidyl-tRNA hydrolase</fullName>
        <ecNumber evidence="1">3.1.1.29</ecNumber>
    </recommendedName>
</protein>
<dbReference type="SUPFAM" id="SSF53178">
    <property type="entry name" value="Peptidyl-tRNA hydrolase-like"/>
    <property type="match status" value="1"/>
</dbReference>
<accession>A0A9P8RIW2</accession>
<evidence type="ECO:0000313" key="6">
    <source>
        <dbReference type="EMBL" id="KAH6646707.1"/>
    </source>
</evidence>
<dbReference type="PROSITE" id="PS01196">
    <property type="entry name" value="PEPT_TRNA_HYDROL_2"/>
    <property type="match status" value="1"/>
</dbReference>
<dbReference type="GO" id="GO:0000049">
    <property type="term" value="F:tRNA binding"/>
    <property type="evidence" value="ECO:0007669"/>
    <property type="project" value="UniProtKB-KW"/>
</dbReference>
<dbReference type="InterPro" id="IPR018171">
    <property type="entry name" value="Pept_tRNA_hydro_CS"/>
</dbReference>